<sequence length="143" mass="16134">VGHYGPIDEFHIDNLIWVIFNFYEIRKSLFLFLSPKRYERFFSKIPTPLRVLASSSANRLRLSMSRATYIIGALAGSAVVAYVCDKVISDNKLFGGTTPGTVLNKEWSAATEERLQAWPRTAGPPVVMNPISRQNFIVKSRPE</sequence>
<dbReference type="STRING" id="72664.V4KIW3"/>
<dbReference type="EMBL" id="KI517537">
    <property type="protein sequence ID" value="ESQ37780.1"/>
    <property type="molecule type" value="Genomic_DNA"/>
</dbReference>
<dbReference type="KEGG" id="eus:EUTSA_v10029140mg"/>
<dbReference type="Proteomes" id="UP000030689">
    <property type="component" value="Unassembled WGS sequence"/>
</dbReference>
<accession>V4KIW3</accession>
<gene>
    <name evidence="1" type="ORF">EUTSA_v10029140mg</name>
</gene>
<evidence type="ECO:0000313" key="2">
    <source>
        <dbReference type="Proteomes" id="UP000030689"/>
    </source>
</evidence>
<reference evidence="1 2" key="1">
    <citation type="journal article" date="2013" name="Front. Plant Sci.">
        <title>The Reference Genome of the Halophytic Plant Eutrema salsugineum.</title>
        <authorList>
            <person name="Yang R."/>
            <person name="Jarvis D.E."/>
            <person name="Chen H."/>
            <person name="Beilstein M.A."/>
            <person name="Grimwood J."/>
            <person name="Jenkins J."/>
            <person name="Shu S."/>
            <person name="Prochnik S."/>
            <person name="Xin M."/>
            <person name="Ma C."/>
            <person name="Schmutz J."/>
            <person name="Wing R.A."/>
            <person name="Mitchell-Olds T."/>
            <person name="Schumaker K.S."/>
            <person name="Wang X."/>
        </authorList>
    </citation>
    <scope>NUCLEOTIDE SEQUENCE [LARGE SCALE GENOMIC DNA]</scope>
</reference>
<dbReference type="PANTHER" id="PTHR34267">
    <property type="entry name" value="OS11G0161033 PROTEIN"/>
    <property type="match status" value="1"/>
</dbReference>
<dbReference type="Gramene" id="ESQ37780">
    <property type="protein sequence ID" value="ESQ37780"/>
    <property type="gene ID" value="EUTSA_v10029140mg"/>
</dbReference>
<dbReference type="AlphaFoldDB" id="V4KIW3"/>
<proteinExistence type="predicted"/>
<name>V4KIW3_EUTSA</name>
<dbReference type="PANTHER" id="PTHR34267:SF11">
    <property type="entry name" value="AT0ZI1 PROTEIN"/>
    <property type="match status" value="1"/>
</dbReference>
<dbReference type="Pfam" id="PF06592">
    <property type="entry name" value="DUF1138"/>
    <property type="match status" value="1"/>
</dbReference>
<dbReference type="InterPro" id="IPR009515">
    <property type="entry name" value="DUF1138"/>
</dbReference>
<organism evidence="1 2">
    <name type="scientific">Eutrema salsugineum</name>
    <name type="common">Saltwater cress</name>
    <name type="synonym">Sisymbrium salsugineum</name>
    <dbReference type="NCBI Taxonomy" id="72664"/>
    <lineage>
        <taxon>Eukaryota</taxon>
        <taxon>Viridiplantae</taxon>
        <taxon>Streptophyta</taxon>
        <taxon>Embryophyta</taxon>
        <taxon>Tracheophyta</taxon>
        <taxon>Spermatophyta</taxon>
        <taxon>Magnoliopsida</taxon>
        <taxon>eudicotyledons</taxon>
        <taxon>Gunneridae</taxon>
        <taxon>Pentapetalae</taxon>
        <taxon>rosids</taxon>
        <taxon>malvids</taxon>
        <taxon>Brassicales</taxon>
        <taxon>Brassicaceae</taxon>
        <taxon>Eutremeae</taxon>
        <taxon>Eutrema</taxon>
    </lineage>
</organism>
<dbReference type="eggNOG" id="ENOG502S4BX">
    <property type="taxonomic scope" value="Eukaryota"/>
</dbReference>
<feature type="non-terminal residue" evidence="1">
    <location>
        <position position="1"/>
    </location>
</feature>
<evidence type="ECO:0000313" key="1">
    <source>
        <dbReference type="EMBL" id="ESQ37780.1"/>
    </source>
</evidence>
<protein>
    <submittedName>
        <fullName evidence="1">Uncharacterized protein</fullName>
    </submittedName>
</protein>
<dbReference type="OrthoDB" id="1840418at2759"/>
<keyword evidence="2" id="KW-1185">Reference proteome</keyword>